<dbReference type="PANTHER" id="PTHR48021">
    <property type="match status" value="1"/>
</dbReference>
<dbReference type="FunFam" id="1.20.1250.20:FF:000055">
    <property type="entry name" value="Facilitated trehalose transporter Tret1-2 homolog"/>
    <property type="match status" value="1"/>
</dbReference>
<dbReference type="Pfam" id="PF00083">
    <property type="entry name" value="Sugar_tr"/>
    <property type="match status" value="1"/>
</dbReference>
<comment type="subcellular location">
    <subcellularLocation>
        <location evidence="1">Cell membrane</location>
        <topology evidence="1">Multi-pass membrane protein</topology>
    </subcellularLocation>
</comment>
<name>A0A553N7I2_TIGCA</name>
<evidence type="ECO:0000256" key="6">
    <source>
        <dbReference type="ARBA" id="ARBA00023180"/>
    </source>
</evidence>
<dbReference type="InterPro" id="IPR050549">
    <property type="entry name" value="MFS_Trehalose_Transporter"/>
</dbReference>
<keyword evidence="12" id="KW-1185">Reference proteome</keyword>
<dbReference type="OrthoDB" id="6612291at2759"/>
<organism evidence="11 12">
    <name type="scientific">Tigriopus californicus</name>
    <name type="common">Marine copepod</name>
    <dbReference type="NCBI Taxonomy" id="6832"/>
    <lineage>
        <taxon>Eukaryota</taxon>
        <taxon>Metazoa</taxon>
        <taxon>Ecdysozoa</taxon>
        <taxon>Arthropoda</taxon>
        <taxon>Crustacea</taxon>
        <taxon>Multicrustacea</taxon>
        <taxon>Hexanauplia</taxon>
        <taxon>Copepoda</taxon>
        <taxon>Harpacticoida</taxon>
        <taxon>Harpacticidae</taxon>
        <taxon>Tigriopus</taxon>
    </lineage>
</organism>
<evidence type="ECO:0000313" key="12">
    <source>
        <dbReference type="Proteomes" id="UP000318571"/>
    </source>
</evidence>
<evidence type="ECO:0000256" key="4">
    <source>
        <dbReference type="ARBA" id="ARBA00022989"/>
    </source>
</evidence>
<dbReference type="NCBIfam" id="TIGR00879">
    <property type="entry name" value="SP"/>
    <property type="match status" value="1"/>
</dbReference>
<dbReference type="PROSITE" id="PS00216">
    <property type="entry name" value="SUGAR_TRANSPORT_1"/>
    <property type="match status" value="1"/>
</dbReference>
<dbReference type="InterPro" id="IPR036259">
    <property type="entry name" value="MFS_trans_sf"/>
</dbReference>
<feature type="transmembrane region" description="Helical" evidence="9">
    <location>
        <begin position="412"/>
        <end position="433"/>
    </location>
</feature>
<evidence type="ECO:0000256" key="1">
    <source>
        <dbReference type="ARBA" id="ARBA00004651"/>
    </source>
</evidence>
<keyword evidence="4 9" id="KW-1133">Transmembrane helix</keyword>
<accession>A0A553N7I2</accession>
<feature type="transmembrane region" description="Helical" evidence="9">
    <location>
        <begin position="285"/>
        <end position="305"/>
    </location>
</feature>
<keyword evidence="5 9" id="KW-0472">Membrane</keyword>
<dbReference type="STRING" id="6832.A0A553N7I2"/>
<dbReference type="InterPro" id="IPR005828">
    <property type="entry name" value="MFS_sugar_transport-like"/>
</dbReference>
<feature type="transmembrane region" description="Helical" evidence="9">
    <location>
        <begin position="317"/>
        <end position="336"/>
    </location>
</feature>
<comment type="similarity">
    <text evidence="7">Belongs to the major facilitator superfamily. Sugar transporter (TC 2.A.1.1) family. Trehalose transporter subfamily.</text>
</comment>
<reference evidence="11 12" key="1">
    <citation type="journal article" date="2018" name="Nat. Ecol. Evol.">
        <title>Genomic signatures of mitonuclear coevolution across populations of Tigriopus californicus.</title>
        <authorList>
            <person name="Barreto F.S."/>
            <person name="Watson E.T."/>
            <person name="Lima T.G."/>
            <person name="Willett C.S."/>
            <person name="Edmands S."/>
            <person name="Li W."/>
            <person name="Burton R.S."/>
        </authorList>
    </citation>
    <scope>NUCLEOTIDE SEQUENCE [LARGE SCALE GENOMIC DNA]</scope>
    <source>
        <strain evidence="11 12">San Diego</strain>
    </source>
</reference>
<dbReference type="InterPro" id="IPR020846">
    <property type="entry name" value="MFS_dom"/>
</dbReference>
<sequence length="480" mass="52406">MSWKKNMRSRLAGYMEVQNQISAATVVSLGFFTAGMVRGWASPAIPSLQGTDGRSNYSDYSLSYAPLSKEQASWISSLTPLGALCGGLLSSLPLSRLGRRLTMVISASLSILTFIFLGTSSITESLSSIFAARAIMGVGVGLTIPSAQIYVAECTESRIRGTLSSMPALFMAAGTLLTYIMGAYLPWHYLSYFCANFPVLFLLGLTIVPESPSWLLSKNKNEPALKALTWLRGNRNVDKELEIIRENIQRSNFAATKAENDPYNVPKSACIDSSIMMPLFISMSLMFFQQWSGVNAVIFYTVTIFDSAGSTVNKNLATIIVGLVQFLATFVSIFLVDKAGRRILLIASGLIMAISSAAVGTFFYLKAVDQHEGLGWLPLTGLITFMVGYSVGFASVPYVLMGEILPRASRNLLGSISSAFNLLNTFLVIKLFVNLEILIGFYGVFWVYASLALASCLFVLIFVPETKGKSLEEIETHFRK</sequence>
<evidence type="ECO:0000256" key="5">
    <source>
        <dbReference type="ARBA" id="ARBA00023136"/>
    </source>
</evidence>
<dbReference type="EMBL" id="VCGU01000459">
    <property type="protein sequence ID" value="TRY61404.1"/>
    <property type="molecule type" value="Genomic_DNA"/>
</dbReference>
<dbReference type="PROSITE" id="PS00217">
    <property type="entry name" value="SUGAR_TRANSPORT_2"/>
    <property type="match status" value="1"/>
</dbReference>
<proteinExistence type="inferred from homology"/>
<feature type="transmembrane region" description="Helical" evidence="9">
    <location>
        <begin position="101"/>
        <end position="123"/>
    </location>
</feature>
<evidence type="ECO:0000259" key="10">
    <source>
        <dbReference type="PROSITE" id="PS50850"/>
    </source>
</evidence>
<evidence type="ECO:0000313" key="11">
    <source>
        <dbReference type="EMBL" id="TRY61404.1"/>
    </source>
</evidence>
<feature type="domain" description="Major facilitator superfamily (MFS) profile" evidence="10">
    <location>
        <begin position="23"/>
        <end position="467"/>
    </location>
</feature>
<protein>
    <recommendedName>
        <fullName evidence="10">Major facilitator superfamily (MFS) profile domain-containing protein</fullName>
    </recommendedName>
</protein>
<comment type="caution">
    <text evidence="11">The sequence shown here is derived from an EMBL/GenBank/DDBJ whole genome shotgun (WGS) entry which is preliminary data.</text>
</comment>
<feature type="transmembrane region" description="Helical" evidence="9">
    <location>
        <begin position="190"/>
        <end position="208"/>
    </location>
</feature>
<dbReference type="PANTHER" id="PTHR48021:SF1">
    <property type="entry name" value="GH07001P-RELATED"/>
    <property type="match status" value="1"/>
</dbReference>
<dbReference type="Gene3D" id="1.20.1250.20">
    <property type="entry name" value="MFS general substrate transporter like domains"/>
    <property type="match status" value="1"/>
</dbReference>
<evidence type="ECO:0000256" key="9">
    <source>
        <dbReference type="SAM" id="Phobius"/>
    </source>
</evidence>
<dbReference type="AlphaFoldDB" id="A0A553N7I2"/>
<keyword evidence="2" id="KW-1003">Cell membrane</keyword>
<keyword evidence="6" id="KW-0325">Glycoprotein</keyword>
<keyword evidence="3 9" id="KW-0812">Transmembrane</keyword>
<keyword evidence="8" id="KW-0813">Transport</keyword>
<dbReference type="Proteomes" id="UP000318571">
    <property type="component" value="Chromosome 8"/>
</dbReference>
<dbReference type="InterPro" id="IPR005829">
    <property type="entry name" value="Sugar_transporter_CS"/>
</dbReference>
<feature type="transmembrane region" description="Helical" evidence="9">
    <location>
        <begin position="343"/>
        <end position="364"/>
    </location>
</feature>
<evidence type="ECO:0000256" key="3">
    <source>
        <dbReference type="ARBA" id="ARBA00022692"/>
    </source>
</evidence>
<dbReference type="PRINTS" id="PR00171">
    <property type="entry name" value="SUGRTRNSPORT"/>
</dbReference>
<feature type="transmembrane region" description="Helical" evidence="9">
    <location>
        <begin position="163"/>
        <end position="184"/>
    </location>
</feature>
<feature type="transmembrane region" description="Helical" evidence="9">
    <location>
        <begin position="439"/>
        <end position="463"/>
    </location>
</feature>
<evidence type="ECO:0000256" key="8">
    <source>
        <dbReference type="RuleBase" id="RU003346"/>
    </source>
</evidence>
<dbReference type="PROSITE" id="PS50850">
    <property type="entry name" value="MFS"/>
    <property type="match status" value="1"/>
</dbReference>
<feature type="transmembrane region" description="Helical" evidence="9">
    <location>
        <begin position="376"/>
        <end position="400"/>
    </location>
</feature>
<dbReference type="GO" id="GO:0022857">
    <property type="term" value="F:transmembrane transporter activity"/>
    <property type="evidence" value="ECO:0007669"/>
    <property type="project" value="InterPro"/>
</dbReference>
<dbReference type="GO" id="GO:0005886">
    <property type="term" value="C:plasma membrane"/>
    <property type="evidence" value="ECO:0007669"/>
    <property type="project" value="UniProtKB-SubCell"/>
</dbReference>
<feature type="transmembrane region" description="Helical" evidence="9">
    <location>
        <begin position="74"/>
        <end position="94"/>
    </location>
</feature>
<feature type="transmembrane region" description="Helical" evidence="9">
    <location>
        <begin position="129"/>
        <end position="151"/>
    </location>
</feature>
<evidence type="ECO:0000256" key="2">
    <source>
        <dbReference type="ARBA" id="ARBA00022475"/>
    </source>
</evidence>
<gene>
    <name evidence="11" type="ORF">TCAL_09530</name>
</gene>
<dbReference type="InterPro" id="IPR003663">
    <property type="entry name" value="Sugar/inositol_transpt"/>
</dbReference>
<dbReference type="OMA" id="TIVTWWL"/>
<evidence type="ECO:0000256" key="7">
    <source>
        <dbReference type="ARBA" id="ARBA00024348"/>
    </source>
</evidence>
<dbReference type="SUPFAM" id="SSF103473">
    <property type="entry name" value="MFS general substrate transporter"/>
    <property type="match status" value="1"/>
</dbReference>